<evidence type="ECO:0000313" key="3">
    <source>
        <dbReference type="Proteomes" id="UP001500420"/>
    </source>
</evidence>
<keyword evidence="1" id="KW-1133">Transmembrane helix</keyword>
<sequence length="135" mass="14462">MADRAQLSTPVAEAGVGVLLIVGVASVFVLGVPAPDDGAAQLDAYAEDAGTVLAGESPRHQGATRLAEVAKSRESFERERSALDRRMDRLLPDNLLYRVETEYGAVGYERPAGVSYGTATVTTEHGDVRIRVWYA</sequence>
<dbReference type="Pfam" id="PF23923">
    <property type="entry name" value="DUF7262"/>
    <property type="match status" value="1"/>
</dbReference>
<feature type="transmembrane region" description="Helical" evidence="1">
    <location>
        <begin position="12"/>
        <end position="32"/>
    </location>
</feature>
<dbReference type="AlphaFoldDB" id="A0AAV3T6D9"/>
<accession>A0AAV3T6D9</accession>
<proteinExistence type="predicted"/>
<name>A0AAV3T6D9_9EURY</name>
<evidence type="ECO:0000313" key="2">
    <source>
        <dbReference type="EMBL" id="GAA0663122.1"/>
    </source>
</evidence>
<evidence type="ECO:0000256" key="1">
    <source>
        <dbReference type="SAM" id="Phobius"/>
    </source>
</evidence>
<dbReference type="RefSeq" id="WP_343772231.1">
    <property type="nucleotide sequence ID" value="NZ_BAAADV010000001.1"/>
</dbReference>
<keyword evidence="1" id="KW-0812">Transmembrane</keyword>
<keyword evidence="1" id="KW-0472">Membrane</keyword>
<protein>
    <submittedName>
        <fullName evidence="2">Uncharacterized protein</fullName>
    </submittedName>
</protein>
<dbReference type="InterPro" id="IPR055686">
    <property type="entry name" value="DUF7262"/>
</dbReference>
<comment type="caution">
    <text evidence="2">The sequence shown here is derived from an EMBL/GenBank/DDBJ whole genome shotgun (WGS) entry which is preliminary data.</text>
</comment>
<dbReference type="Proteomes" id="UP001500420">
    <property type="component" value="Unassembled WGS sequence"/>
</dbReference>
<dbReference type="EMBL" id="BAAADV010000001">
    <property type="protein sequence ID" value="GAA0663122.1"/>
    <property type="molecule type" value="Genomic_DNA"/>
</dbReference>
<keyword evidence="3" id="KW-1185">Reference proteome</keyword>
<organism evidence="2 3">
    <name type="scientific">Natronoarchaeum mannanilyticum</name>
    <dbReference type="NCBI Taxonomy" id="926360"/>
    <lineage>
        <taxon>Archaea</taxon>
        <taxon>Methanobacteriati</taxon>
        <taxon>Methanobacteriota</taxon>
        <taxon>Stenosarchaea group</taxon>
        <taxon>Halobacteria</taxon>
        <taxon>Halobacteriales</taxon>
        <taxon>Natronoarchaeaceae</taxon>
    </lineage>
</organism>
<reference evidence="2 3" key="1">
    <citation type="journal article" date="2019" name="Int. J. Syst. Evol. Microbiol.">
        <title>The Global Catalogue of Microorganisms (GCM) 10K type strain sequencing project: providing services to taxonomists for standard genome sequencing and annotation.</title>
        <authorList>
            <consortium name="The Broad Institute Genomics Platform"/>
            <consortium name="The Broad Institute Genome Sequencing Center for Infectious Disease"/>
            <person name="Wu L."/>
            <person name="Ma J."/>
        </authorList>
    </citation>
    <scope>NUCLEOTIDE SEQUENCE [LARGE SCALE GENOMIC DNA]</scope>
    <source>
        <strain evidence="2 3">JCM 16328</strain>
    </source>
</reference>
<gene>
    <name evidence="2" type="ORF">GCM10009020_04660</name>
</gene>